<keyword evidence="1" id="KW-0472">Membrane</keyword>
<evidence type="ECO:0000313" key="3">
    <source>
        <dbReference type="Proteomes" id="UP000619486"/>
    </source>
</evidence>
<gene>
    <name evidence="2" type="ORF">GCM10014713_41340</name>
</gene>
<dbReference type="Gene3D" id="2.60.120.1110">
    <property type="match status" value="1"/>
</dbReference>
<keyword evidence="1" id="KW-1133">Transmembrane helix</keyword>
<comment type="caution">
    <text evidence="2">The sequence shown here is derived from an EMBL/GenBank/DDBJ whole genome shotgun (WGS) entry which is preliminary data.</text>
</comment>
<reference evidence="2" key="2">
    <citation type="submission" date="2020-09" db="EMBL/GenBank/DDBJ databases">
        <authorList>
            <person name="Sun Q."/>
            <person name="Ohkuma M."/>
        </authorList>
    </citation>
    <scope>NUCLEOTIDE SEQUENCE</scope>
    <source>
        <strain evidence="2">JCM 3172</strain>
    </source>
</reference>
<keyword evidence="3" id="KW-1185">Reference proteome</keyword>
<accession>A0A918H7P5</accession>
<dbReference type="Proteomes" id="UP000619486">
    <property type="component" value="Unassembled WGS sequence"/>
</dbReference>
<dbReference type="EMBL" id="BMQQ01000016">
    <property type="protein sequence ID" value="GGT43393.1"/>
    <property type="molecule type" value="Genomic_DNA"/>
</dbReference>
<evidence type="ECO:0000256" key="1">
    <source>
        <dbReference type="SAM" id="Phobius"/>
    </source>
</evidence>
<name>A0A918H7P5_9ACTN</name>
<reference evidence="2" key="1">
    <citation type="journal article" date="2014" name="Int. J. Syst. Evol. Microbiol.">
        <title>Complete genome sequence of Corynebacterium casei LMG S-19264T (=DSM 44701T), isolated from a smear-ripened cheese.</title>
        <authorList>
            <consortium name="US DOE Joint Genome Institute (JGI-PGF)"/>
            <person name="Walter F."/>
            <person name="Albersmeier A."/>
            <person name="Kalinowski J."/>
            <person name="Ruckert C."/>
        </authorList>
    </citation>
    <scope>NUCLEOTIDE SEQUENCE</scope>
    <source>
        <strain evidence="2">JCM 3172</strain>
    </source>
</reference>
<dbReference type="AlphaFoldDB" id="A0A918H7P5"/>
<feature type="transmembrane region" description="Helical" evidence="1">
    <location>
        <begin position="101"/>
        <end position="123"/>
    </location>
</feature>
<protein>
    <submittedName>
        <fullName evidence="2">Uncharacterized protein</fullName>
    </submittedName>
</protein>
<dbReference type="RefSeq" id="WP_189203024.1">
    <property type="nucleotide sequence ID" value="NZ_BMQQ01000016.1"/>
</dbReference>
<sequence length="133" mass="13626">MSTYNTTLFKRSLSPAARTDGTASGVAVDRAVNGGMQDAVVLVSTGTVTDGSHAVAIQDSADGSTDWQAVPAAQLLGSPPTLVEANDDTVYEVGVLSTRRYLRVVAVTTGATTGAIFSAGIVLGRPRFAPVSR</sequence>
<evidence type="ECO:0000313" key="2">
    <source>
        <dbReference type="EMBL" id="GGT43393.1"/>
    </source>
</evidence>
<keyword evidence="1" id="KW-0812">Transmembrane</keyword>
<proteinExistence type="predicted"/>
<organism evidence="2 3">
    <name type="scientific">Streptomyces purpureus</name>
    <dbReference type="NCBI Taxonomy" id="1951"/>
    <lineage>
        <taxon>Bacteria</taxon>
        <taxon>Bacillati</taxon>
        <taxon>Actinomycetota</taxon>
        <taxon>Actinomycetes</taxon>
        <taxon>Kitasatosporales</taxon>
        <taxon>Streptomycetaceae</taxon>
        <taxon>Streptomyces</taxon>
    </lineage>
</organism>